<dbReference type="RefSeq" id="WP_004292997.1">
    <property type="nucleotide sequence ID" value="NZ_JADNCV010000001.1"/>
</dbReference>
<protein>
    <submittedName>
        <fullName evidence="3">Oligosaccharide repeat unit polymerase</fullName>
    </submittedName>
</protein>
<comment type="caution">
    <text evidence="3">The sequence shown here is derived from an EMBL/GenBank/DDBJ whole genome shotgun (WGS) entry which is preliminary data.</text>
</comment>
<keyword evidence="1" id="KW-0812">Transmembrane</keyword>
<evidence type="ECO:0000313" key="3">
    <source>
        <dbReference type="EMBL" id="RYT75256.1"/>
    </source>
</evidence>
<reference evidence="3 4" key="2">
    <citation type="journal article" date="2019" name="Science, e1252229">
        <title>Invertible promoters mediate bacterial phase variation, antibiotic resistance, and host adaptation in the gut.</title>
        <authorList>
            <person name="Jiang X."/>
            <person name="Hall A.B."/>
            <person name="Arthur T.D."/>
            <person name="Plichta D.R."/>
            <person name="Covington C.T."/>
            <person name="Poyet M."/>
            <person name="Crothers J."/>
            <person name="Moses P.L."/>
            <person name="Tolonen A.C."/>
            <person name="Vlamakis H."/>
            <person name="Alm E.J."/>
            <person name="Xavier R.J."/>
        </authorList>
    </citation>
    <scope>NUCLEOTIDE SEQUENCE [LARGE SCALE GENOMIC DNA]</scope>
    <source>
        <strain evidence="3">Bj_0095</strain>
        <strain evidence="4">bj_0095</strain>
    </source>
</reference>
<feature type="transmembrane region" description="Helical" evidence="1">
    <location>
        <begin position="347"/>
        <end position="366"/>
    </location>
</feature>
<feature type="transmembrane region" description="Helical" evidence="1">
    <location>
        <begin position="6"/>
        <end position="25"/>
    </location>
</feature>
<dbReference type="Proteomes" id="UP000335496">
    <property type="component" value="Unassembled WGS sequence"/>
</dbReference>
<keyword evidence="5" id="KW-1185">Reference proteome</keyword>
<keyword evidence="1" id="KW-1133">Transmembrane helix</keyword>
<dbReference type="EMBL" id="VVZX01000008">
    <property type="protein sequence ID" value="KAA5274483.1"/>
    <property type="molecule type" value="Genomic_DNA"/>
</dbReference>
<feature type="transmembrane region" description="Helical" evidence="1">
    <location>
        <begin position="180"/>
        <end position="198"/>
    </location>
</feature>
<evidence type="ECO:0000313" key="5">
    <source>
        <dbReference type="Proteomes" id="UP000335496"/>
    </source>
</evidence>
<dbReference type="Proteomes" id="UP000291917">
    <property type="component" value="Unassembled WGS sequence"/>
</dbReference>
<feature type="transmembrane region" description="Helical" evidence="1">
    <location>
        <begin position="235"/>
        <end position="254"/>
    </location>
</feature>
<gene>
    <name evidence="3" type="ORF">EAJ03_07330</name>
    <name evidence="2" type="ORF">F2Z23_08015</name>
</gene>
<accession>A0A415S0R6</accession>
<sequence length="439" mass="50113">MEKELNSVILYCCGIGLLPIFHLFIKRRIKSLSFFILLWIAILTSTSIAFYLFYYPILNSLSPEALLFSFVGMCILTTPLFIIDETKIKRIDFSGCLGFINKFCIVLGILSIPPLTENLLHFNTQSNMDFLVDTHALTDSGEVTNLSFLSSKMINFCSHFADILGLLLCTLLINKKRNKWAVIGIIICILSQLINVFLKGGRLSVVYQLYAFFIAYMLFYPVFNKKNVSKINKIGAVIVSICILLLIVSTQTRFGDKDVTYINAKENQAMLAALSTYTGEAPIRFSSFGWKLKGHSEGHSLYHYVVSFFNGTDFKLGTENREWIQKHTGLKYPQCFYGLPGYSYIDFGIGGGILNICIISFCILKICKRSGIIKFYDLIFMIVCFKILMMSTLFFPYCNSKIFDLGYLFALRLILKKLSERIHQRKTTSLYSRYNNPQI</sequence>
<feature type="transmembrane region" description="Helical" evidence="1">
    <location>
        <begin position="153"/>
        <end position="173"/>
    </location>
</feature>
<feature type="transmembrane region" description="Helical" evidence="1">
    <location>
        <begin position="65"/>
        <end position="83"/>
    </location>
</feature>
<name>A0A415S0R6_9BACE</name>
<evidence type="ECO:0000313" key="4">
    <source>
        <dbReference type="Proteomes" id="UP000291917"/>
    </source>
</evidence>
<evidence type="ECO:0000256" key="1">
    <source>
        <dbReference type="SAM" id="Phobius"/>
    </source>
</evidence>
<dbReference type="NCBIfam" id="TIGR04370">
    <property type="entry name" value="glyco_rpt_poly"/>
    <property type="match status" value="1"/>
</dbReference>
<feature type="transmembrane region" description="Helical" evidence="1">
    <location>
        <begin position="204"/>
        <end position="223"/>
    </location>
</feature>
<dbReference type="AlphaFoldDB" id="A0A415S0R6"/>
<evidence type="ECO:0000313" key="2">
    <source>
        <dbReference type="EMBL" id="KAA5274483.1"/>
    </source>
</evidence>
<feature type="transmembrane region" description="Helical" evidence="1">
    <location>
        <begin position="32"/>
        <end position="53"/>
    </location>
</feature>
<feature type="transmembrane region" description="Helical" evidence="1">
    <location>
        <begin position="95"/>
        <end position="115"/>
    </location>
</feature>
<feature type="transmembrane region" description="Helical" evidence="1">
    <location>
        <begin position="378"/>
        <end position="397"/>
    </location>
</feature>
<organism evidence="3 4">
    <name type="scientific">Bacteroides eggerthii</name>
    <dbReference type="NCBI Taxonomy" id="28111"/>
    <lineage>
        <taxon>Bacteria</taxon>
        <taxon>Pseudomonadati</taxon>
        <taxon>Bacteroidota</taxon>
        <taxon>Bacteroidia</taxon>
        <taxon>Bacteroidales</taxon>
        <taxon>Bacteroidaceae</taxon>
        <taxon>Bacteroides</taxon>
    </lineage>
</organism>
<keyword evidence="1" id="KW-0472">Membrane</keyword>
<dbReference type="EMBL" id="RCXL01000008">
    <property type="protein sequence ID" value="RYT75256.1"/>
    <property type="molecule type" value="Genomic_DNA"/>
</dbReference>
<proteinExistence type="predicted"/>
<reference evidence="2 5" key="1">
    <citation type="journal article" date="2019" name="Nat. Med.">
        <title>A library of human gut bacterial isolates paired with longitudinal multiomics data enables mechanistic microbiome research.</title>
        <authorList>
            <person name="Poyet M."/>
            <person name="Groussin M."/>
            <person name="Gibbons S.M."/>
            <person name="Avila-Pacheco J."/>
            <person name="Jiang X."/>
            <person name="Kearney S.M."/>
            <person name="Perrotta A.R."/>
            <person name="Berdy B."/>
            <person name="Zhao S."/>
            <person name="Lieberman T.D."/>
            <person name="Swanson P.K."/>
            <person name="Smith M."/>
            <person name="Roesemann S."/>
            <person name="Alexander J.E."/>
            <person name="Rich S.A."/>
            <person name="Livny J."/>
            <person name="Vlamakis H."/>
            <person name="Clish C."/>
            <person name="Bullock K."/>
            <person name="Deik A."/>
            <person name="Scott J."/>
            <person name="Pierce K.A."/>
            <person name="Xavier R.J."/>
            <person name="Alm E.J."/>
        </authorList>
    </citation>
    <scope>NUCLEOTIDE SEQUENCE [LARGE SCALE GENOMIC DNA]</scope>
    <source>
        <strain evidence="2 5">BIOML-A1</strain>
    </source>
</reference>